<organism>
    <name type="scientific">Serpula lacrymans var. lacrymans (strain S7.9)</name>
    <name type="common">Dry rot fungus</name>
    <dbReference type="NCBI Taxonomy" id="578457"/>
    <lineage>
        <taxon>Eukaryota</taxon>
        <taxon>Fungi</taxon>
        <taxon>Dikarya</taxon>
        <taxon>Basidiomycota</taxon>
        <taxon>Agaricomycotina</taxon>
        <taxon>Agaricomycetes</taxon>
        <taxon>Agaricomycetidae</taxon>
        <taxon>Boletales</taxon>
        <taxon>Coniophorineae</taxon>
        <taxon>Serpulaceae</taxon>
        <taxon>Serpula</taxon>
    </lineage>
</organism>
<proteinExistence type="predicted"/>
<dbReference type="HOGENOM" id="CLU_1636425_0_0_1"/>
<protein>
    <submittedName>
        <fullName evidence="1">Uncharacterized protein</fullName>
    </submittedName>
</protein>
<dbReference type="EMBL" id="GL945429">
    <property type="protein sequence ID" value="EGO29621.1"/>
    <property type="molecule type" value="Genomic_DNA"/>
</dbReference>
<evidence type="ECO:0000313" key="1">
    <source>
        <dbReference type="EMBL" id="EGO29621.1"/>
    </source>
</evidence>
<dbReference type="RefSeq" id="XP_007313863.1">
    <property type="nucleotide sequence ID" value="XM_007313801.1"/>
</dbReference>
<dbReference type="AlphaFoldDB" id="F8NGX9"/>
<name>F8NGX9_SERL9</name>
<sequence length="162" mass="18481">MSSSWVIGGIRQPMTGPVIIHSHCIRVRVAKTVDMTRIGWEIRNCVLWGSSLWPRFPQRSKAWLLQYTWVLWVRGYDRLNMVVFEGHGGIGFVYLSNSCDKYGTVAPDIGRTANRTTRDDGIEYFDVISIEKPLVGRLHLGLFIALSYKRPCFVVILAAEHL</sequence>
<accession>F8NGX9</accession>
<dbReference type="KEGG" id="sla:SERLADRAFT_457616"/>
<reference evidence="1" key="1">
    <citation type="submission" date="2011-04" db="EMBL/GenBank/DDBJ databases">
        <title>Evolution of plant cell wall degrading machinery underlies the functional diversity of forest fungi.</title>
        <authorList>
            <consortium name="US DOE Joint Genome Institute (JGI-PGF)"/>
            <person name="Eastwood D.C."/>
            <person name="Floudas D."/>
            <person name="Binder M."/>
            <person name="Majcherczyk A."/>
            <person name="Schneider P."/>
            <person name="Aerts A."/>
            <person name="Asiegbu F.O."/>
            <person name="Baker S.E."/>
            <person name="Barry K."/>
            <person name="Bendiksby M."/>
            <person name="Blumentritt M."/>
            <person name="Coutinho P.M."/>
            <person name="Cullen D."/>
            <person name="Cullen D."/>
            <person name="Gathman A."/>
            <person name="Goodell B."/>
            <person name="Henrissat B."/>
            <person name="Ihrmark K."/>
            <person name="Kauserud H."/>
            <person name="Kohler A."/>
            <person name="LaButti K."/>
            <person name="Lapidus A."/>
            <person name="Lavin J.L."/>
            <person name="Lee Y.-H."/>
            <person name="Lindquist E."/>
            <person name="Lilly W."/>
            <person name="Lucas S."/>
            <person name="Morin E."/>
            <person name="Murat C."/>
            <person name="Oguiza J.A."/>
            <person name="Park J."/>
            <person name="Pisabarro A.G."/>
            <person name="Riley R."/>
            <person name="Rosling A."/>
            <person name="Salamov A."/>
            <person name="Schmidt O."/>
            <person name="Schmutz J."/>
            <person name="Skrede I."/>
            <person name="Stenlid J."/>
            <person name="Wiebenga A."/>
            <person name="Xie X."/>
            <person name="Kues U."/>
            <person name="Hibbett D.S."/>
            <person name="Hoffmeister D."/>
            <person name="Hogberg N."/>
            <person name="Martin F."/>
            <person name="Grigoriev I.V."/>
            <person name="Watkinson S.C."/>
        </authorList>
    </citation>
    <scope>NUCLEOTIDE SEQUENCE</scope>
    <source>
        <strain evidence="1">S7.9</strain>
    </source>
</reference>
<dbReference type="Proteomes" id="UP000008064">
    <property type="component" value="Unassembled WGS sequence"/>
</dbReference>
<dbReference type="GeneID" id="18817554"/>
<gene>
    <name evidence="1" type="ORF">SERLADRAFT_457616</name>
</gene>